<reference evidence="4" key="1">
    <citation type="submission" date="2020-05" db="EMBL/GenBank/DDBJ databases">
        <authorList>
            <person name="Chiriac C."/>
            <person name="Salcher M."/>
            <person name="Ghai R."/>
            <person name="Kavagutti S V."/>
        </authorList>
    </citation>
    <scope>NUCLEOTIDE SEQUENCE</scope>
</reference>
<keyword evidence="1" id="KW-1133">Transmembrane helix</keyword>
<feature type="transmembrane region" description="Helical" evidence="1">
    <location>
        <begin position="97"/>
        <end position="120"/>
    </location>
</feature>
<name>A0A6J6DF00_9ZZZZ</name>
<gene>
    <name evidence="3" type="ORF">UFOPK1503_00416</name>
    <name evidence="4" type="ORF">UFOPK1693_00066</name>
</gene>
<feature type="transmembrane region" description="Helical" evidence="1">
    <location>
        <begin position="55"/>
        <end position="77"/>
    </location>
</feature>
<feature type="transmembrane region" description="Helical" evidence="1">
    <location>
        <begin position="132"/>
        <end position="153"/>
    </location>
</feature>
<proteinExistence type="predicted"/>
<organism evidence="4">
    <name type="scientific">freshwater metagenome</name>
    <dbReference type="NCBI Taxonomy" id="449393"/>
    <lineage>
        <taxon>unclassified sequences</taxon>
        <taxon>metagenomes</taxon>
        <taxon>ecological metagenomes</taxon>
    </lineage>
</organism>
<protein>
    <submittedName>
        <fullName evidence="4">Unannotated protein</fullName>
    </submittedName>
</protein>
<evidence type="ECO:0000259" key="2">
    <source>
        <dbReference type="Pfam" id="PF01478"/>
    </source>
</evidence>
<dbReference type="GO" id="GO:0016020">
    <property type="term" value="C:membrane"/>
    <property type="evidence" value="ECO:0007669"/>
    <property type="project" value="InterPro"/>
</dbReference>
<evidence type="ECO:0000313" key="3">
    <source>
        <dbReference type="EMBL" id="CAB4543408.1"/>
    </source>
</evidence>
<keyword evidence="1" id="KW-0472">Membrane</keyword>
<dbReference type="Pfam" id="PF01478">
    <property type="entry name" value="Peptidase_A24"/>
    <property type="match status" value="1"/>
</dbReference>
<keyword evidence="1" id="KW-0812">Transmembrane</keyword>
<dbReference type="Gene3D" id="1.20.120.1220">
    <property type="match status" value="1"/>
</dbReference>
<evidence type="ECO:0000256" key="1">
    <source>
        <dbReference type="SAM" id="Phobius"/>
    </source>
</evidence>
<dbReference type="EMBL" id="CAEZST010000005">
    <property type="protein sequence ID" value="CAB4543408.1"/>
    <property type="molecule type" value="Genomic_DNA"/>
</dbReference>
<dbReference type="EMBL" id="CAEZTO010000001">
    <property type="protein sequence ID" value="CAB4561675.1"/>
    <property type="molecule type" value="Genomic_DNA"/>
</dbReference>
<accession>A0A6J6DF00</accession>
<dbReference type="InterPro" id="IPR000045">
    <property type="entry name" value="Prepilin_IV_endopep_pep"/>
</dbReference>
<feature type="transmembrane region" description="Helical" evidence="1">
    <location>
        <begin position="28"/>
        <end position="48"/>
    </location>
</feature>
<dbReference type="GO" id="GO:0004190">
    <property type="term" value="F:aspartic-type endopeptidase activity"/>
    <property type="evidence" value="ECO:0007669"/>
    <property type="project" value="InterPro"/>
</dbReference>
<feature type="domain" description="Prepilin type IV endopeptidase peptidase" evidence="2">
    <location>
        <begin position="8"/>
        <end position="106"/>
    </location>
</feature>
<evidence type="ECO:0000313" key="4">
    <source>
        <dbReference type="EMBL" id="CAB4561675.1"/>
    </source>
</evidence>
<dbReference type="AlphaFoldDB" id="A0A6J6DF00"/>
<sequence length="157" mass="16592">MLAPLGYLLAVGIPLALIDIREHRLPNRLTISSIAVTVLGLAVAAFLSGDWGRSLLALAIGLLTFLCGWLMAAKGLIGMGDIKLLVSLNAIASYFSLLLPVILMSLGLVLASAVSVFKILSRKLDFNSSIALGPYLLLGFYLSVFPVAFSATAEAWS</sequence>